<name>A0A0H4PBZ6_9BACT</name>
<dbReference type="GO" id="GO:0009313">
    <property type="term" value="P:oligosaccharide catabolic process"/>
    <property type="evidence" value="ECO:0007669"/>
    <property type="project" value="TreeGrafter"/>
</dbReference>
<dbReference type="AlphaFoldDB" id="A0A0H4PBZ6"/>
<dbReference type="Proteomes" id="UP000036520">
    <property type="component" value="Chromosome"/>
</dbReference>
<dbReference type="InterPro" id="IPR002860">
    <property type="entry name" value="BNR_rpt"/>
</dbReference>
<dbReference type="SUPFAM" id="SSF50939">
    <property type="entry name" value="Sialidases"/>
    <property type="match status" value="1"/>
</dbReference>
<dbReference type="CDD" id="cd15482">
    <property type="entry name" value="Sialidase_non-viral"/>
    <property type="match status" value="1"/>
</dbReference>
<evidence type="ECO:0000313" key="4">
    <source>
        <dbReference type="EMBL" id="AKP51779.1"/>
    </source>
</evidence>
<organism evidence="4 5">
    <name type="scientific">Cyclobacterium amurskyense</name>
    <dbReference type="NCBI Taxonomy" id="320787"/>
    <lineage>
        <taxon>Bacteria</taxon>
        <taxon>Pseudomonadati</taxon>
        <taxon>Bacteroidota</taxon>
        <taxon>Cytophagia</taxon>
        <taxon>Cytophagales</taxon>
        <taxon>Cyclobacteriaceae</taxon>
        <taxon>Cyclobacterium</taxon>
    </lineage>
</organism>
<protein>
    <recommendedName>
        <fullName evidence="3">exo-alpha-sialidase</fullName>
        <ecNumber evidence="3">3.2.1.18</ecNumber>
    </recommendedName>
</protein>
<dbReference type="PANTHER" id="PTHR10628">
    <property type="entry name" value="SIALIDASE"/>
    <property type="match status" value="1"/>
</dbReference>
<dbReference type="GO" id="GO:0004308">
    <property type="term" value="F:exo-alpha-sialidase activity"/>
    <property type="evidence" value="ECO:0007669"/>
    <property type="project" value="UniProtKB-EC"/>
</dbReference>
<dbReference type="InterPro" id="IPR036278">
    <property type="entry name" value="Sialidase_sf"/>
</dbReference>
<evidence type="ECO:0000256" key="2">
    <source>
        <dbReference type="ARBA" id="ARBA00009348"/>
    </source>
</evidence>
<dbReference type="RefSeq" id="WP_048642084.1">
    <property type="nucleotide sequence ID" value="NZ_CAXBGM010000008.1"/>
</dbReference>
<dbReference type="GO" id="GO:0006689">
    <property type="term" value="P:ganglioside catabolic process"/>
    <property type="evidence" value="ECO:0007669"/>
    <property type="project" value="TreeGrafter"/>
</dbReference>
<reference evidence="4 5" key="1">
    <citation type="submission" date="2015-07" db="EMBL/GenBank/DDBJ databases">
        <authorList>
            <person name="Kim K.M."/>
        </authorList>
    </citation>
    <scope>NUCLEOTIDE SEQUENCE [LARGE SCALE GENOMIC DNA]</scope>
    <source>
        <strain evidence="4 5">KCTC 12363</strain>
    </source>
</reference>
<dbReference type="PANTHER" id="PTHR10628:SF30">
    <property type="entry name" value="EXO-ALPHA-SIALIDASE"/>
    <property type="match status" value="1"/>
</dbReference>
<evidence type="ECO:0000313" key="5">
    <source>
        <dbReference type="Proteomes" id="UP000036520"/>
    </source>
</evidence>
<dbReference type="KEGG" id="camu:CA2015_2363"/>
<dbReference type="OrthoDB" id="7294637at2"/>
<dbReference type="InterPro" id="IPR026856">
    <property type="entry name" value="Sialidase_fam"/>
</dbReference>
<dbReference type="GO" id="GO:0005737">
    <property type="term" value="C:cytoplasm"/>
    <property type="evidence" value="ECO:0007669"/>
    <property type="project" value="TreeGrafter"/>
</dbReference>
<dbReference type="Pfam" id="PF02012">
    <property type="entry name" value="BNR"/>
    <property type="match status" value="2"/>
</dbReference>
<sequence length="441" mass="49598">MKNFITNHMKKVWTLVIVVLIQCYAYSQVGLGIAAIDGLNDLQMVFEPGLKVGGLTVSKTFQPSFVVTEKGTLLVFCQGRLFDGEDNEPKVILMNKSYDFGKSWEGVEVISSPMNFFAISPYSASIGGEEKISFLTCVGLKVTKEFYKDDFSKLKEATGIDIEDIGKDKASVLVKYTSLDDGKSWTMEYLKGDNTPLFKEYNGYIPIFMNTIGQVHQIPKGPNKGRMIIAAPIYSVPSGKEVTNNFRDYKCSGSGIIYSDDFGETWKMDGMITDYLANEASAVSIKEGNEILMVRRINNFENYKEYNSVEKMSLGRNQRIANLSGDGGKSWSDPFLIDISEIACHGTLTRRNNRLYFSIPLGLQDNNQQKIDWDDDRIRGAVFYSDDEGITWKSKVIEPSYFSYSTLGKLNNTSMITFFSRGGHGRLGIGYRVFSDEWLEN</sequence>
<keyword evidence="5" id="KW-1185">Reference proteome</keyword>
<dbReference type="EMBL" id="CP012040">
    <property type="protein sequence ID" value="AKP51779.1"/>
    <property type="molecule type" value="Genomic_DNA"/>
</dbReference>
<dbReference type="STRING" id="320787.CA2015_2363"/>
<dbReference type="Gene3D" id="2.120.10.10">
    <property type="match status" value="1"/>
</dbReference>
<dbReference type="GO" id="GO:0016020">
    <property type="term" value="C:membrane"/>
    <property type="evidence" value="ECO:0007669"/>
    <property type="project" value="TreeGrafter"/>
</dbReference>
<comment type="catalytic activity">
    <reaction evidence="1">
        <text>Hydrolysis of alpha-(2-&gt;3)-, alpha-(2-&gt;6)-, alpha-(2-&gt;8)- glycosidic linkages of terminal sialic acid residues in oligosaccharides, glycoproteins, glycolipids, colominic acid and synthetic substrates.</text>
        <dbReference type="EC" id="3.2.1.18"/>
    </reaction>
</comment>
<dbReference type="EC" id="3.2.1.18" evidence="3"/>
<accession>A0A0H4PBZ6</accession>
<evidence type="ECO:0000256" key="3">
    <source>
        <dbReference type="ARBA" id="ARBA00012733"/>
    </source>
</evidence>
<proteinExistence type="inferred from homology"/>
<gene>
    <name evidence="4" type="ORF">CA2015_2363</name>
</gene>
<comment type="similarity">
    <text evidence="2">Belongs to the glycosyl hydrolase 33 family.</text>
</comment>
<evidence type="ECO:0000256" key="1">
    <source>
        <dbReference type="ARBA" id="ARBA00000427"/>
    </source>
</evidence>